<organism evidence="2 3">
    <name type="scientific">Phocaeicola sartorii</name>
    <dbReference type="NCBI Taxonomy" id="671267"/>
    <lineage>
        <taxon>Bacteria</taxon>
        <taxon>Pseudomonadati</taxon>
        <taxon>Bacteroidota</taxon>
        <taxon>Bacteroidia</taxon>
        <taxon>Bacteroidales</taxon>
        <taxon>Bacteroidaceae</taxon>
        <taxon>Phocaeicola</taxon>
    </lineage>
</organism>
<dbReference type="HOGENOM" id="CLU_1406283_0_0_10"/>
<reference evidence="2 3" key="1">
    <citation type="submission" date="2013-04" db="EMBL/GenBank/DDBJ databases">
        <title>The Genome Sequence of Bacteroides massiliensis dnLKV3.</title>
        <authorList>
            <consortium name="The Broad Institute Genomics Platform"/>
            <consortium name="The Broad Institute Genome Sequencing Center for Infectious Disease"/>
            <person name="Earl A."/>
            <person name="Xavier R."/>
            <person name="Kuhn K."/>
            <person name="Stappenbeck T."/>
            <person name="Walker B."/>
            <person name="Young S."/>
            <person name="Zeng Q."/>
            <person name="Gargeya S."/>
            <person name="Fitzgerald M."/>
            <person name="Haas B."/>
            <person name="Abouelleil A."/>
            <person name="Allen A.W."/>
            <person name="Alvarado L."/>
            <person name="Arachchi H.M."/>
            <person name="Berlin A.M."/>
            <person name="Chapman S.B."/>
            <person name="Gainer-Dewar J."/>
            <person name="Goldberg J."/>
            <person name="Griggs A."/>
            <person name="Gujja S."/>
            <person name="Hansen M."/>
            <person name="Howarth C."/>
            <person name="Imamovic A."/>
            <person name="Ireland A."/>
            <person name="Larimer J."/>
            <person name="McCowan C."/>
            <person name="Murphy C."/>
            <person name="Pearson M."/>
            <person name="Poon T.W."/>
            <person name="Priest M."/>
            <person name="Roberts A."/>
            <person name="Saif S."/>
            <person name="Shea T."/>
            <person name="Sisk P."/>
            <person name="Sykes S."/>
            <person name="Wortman J."/>
            <person name="Nusbaum C."/>
            <person name="Birren B."/>
        </authorList>
    </citation>
    <scope>NUCLEOTIDE SEQUENCE [LARGE SCALE GENOMIC DNA]</scope>
    <source>
        <strain evidence="3">dnLKV3</strain>
    </source>
</reference>
<proteinExistence type="predicted"/>
<dbReference type="STRING" id="1235788.C802_03257"/>
<name>R9I203_9BACT</name>
<gene>
    <name evidence="2" type="ORF">C802_03257</name>
</gene>
<dbReference type="SUPFAM" id="SSF56954">
    <property type="entry name" value="Outer membrane efflux proteins (OEP)"/>
    <property type="match status" value="1"/>
</dbReference>
<keyword evidence="1" id="KW-0732">Signal</keyword>
<dbReference type="PATRIC" id="fig|1235788.3.peg.3341"/>
<protein>
    <submittedName>
        <fullName evidence="2">Antibiotic transport system permease</fullName>
    </submittedName>
</protein>
<comment type="caution">
    <text evidence="2">The sequence shown here is derived from an EMBL/GenBank/DDBJ whole genome shotgun (WGS) entry which is preliminary data.</text>
</comment>
<feature type="signal peptide" evidence="1">
    <location>
        <begin position="1"/>
        <end position="21"/>
    </location>
</feature>
<evidence type="ECO:0000313" key="2">
    <source>
        <dbReference type="EMBL" id="EOS10277.1"/>
    </source>
</evidence>
<evidence type="ECO:0000313" key="3">
    <source>
        <dbReference type="Proteomes" id="UP000014200"/>
    </source>
</evidence>
<accession>R9I203</accession>
<evidence type="ECO:0000256" key="1">
    <source>
        <dbReference type="SAM" id="SignalP"/>
    </source>
</evidence>
<dbReference type="Gene3D" id="3.40.1710.10">
    <property type="entry name" value="abc type-2 transporter like domain"/>
    <property type="match status" value="1"/>
</dbReference>
<feature type="chain" id="PRO_5004473970" evidence="1">
    <location>
        <begin position="22"/>
        <end position="193"/>
    </location>
</feature>
<dbReference type="EMBL" id="ASSP01000020">
    <property type="protein sequence ID" value="EOS10277.1"/>
    <property type="molecule type" value="Genomic_DNA"/>
</dbReference>
<dbReference type="Proteomes" id="UP000014200">
    <property type="component" value="Unassembled WGS sequence"/>
</dbReference>
<keyword evidence="3" id="KW-1185">Reference proteome</keyword>
<dbReference type="AlphaFoldDB" id="R9I203"/>
<sequence length="193" mass="22024">MKRLFILTTFLLSISPICLNAQELTLEKCQQQARAHYPLIKRYGLIEKTKEYNISNIDKGYLPQVSLSAKASYQSNDRSSCSTRLVQKVGASEYFHLIDILNSYQEAMQCIEKGDVDLILEIPPHFERDLLKNGMAKVLISSNTVNGTKGTLGSFYLSNILCLRNPNVPFRLYFSLPGNKYRYPRTFQPLFGL</sequence>